<reference evidence="2" key="2">
    <citation type="submission" date="2025-08" db="UniProtKB">
        <authorList>
            <consortium name="Ensembl"/>
        </authorList>
    </citation>
    <scope>IDENTIFICATION</scope>
</reference>
<accession>A0A8D3E6G4</accession>
<dbReference type="Proteomes" id="UP000694558">
    <property type="component" value="Chromosome 6"/>
</dbReference>
<evidence type="ECO:0000313" key="3">
    <source>
        <dbReference type="Proteomes" id="UP000694558"/>
    </source>
</evidence>
<reference evidence="2" key="1">
    <citation type="submission" date="2023-05" db="EMBL/GenBank/DDBJ databases">
        <title>High-quality long-read genome of Scophthalmus maximus.</title>
        <authorList>
            <person name="Lien S."/>
            <person name="Martinez P."/>
        </authorList>
    </citation>
    <scope>NUCLEOTIDE SEQUENCE [LARGE SCALE GENOMIC DNA]</scope>
</reference>
<evidence type="ECO:0000256" key="1">
    <source>
        <dbReference type="SAM" id="MobiDB-lite"/>
    </source>
</evidence>
<feature type="region of interest" description="Disordered" evidence="1">
    <location>
        <begin position="1"/>
        <end position="33"/>
    </location>
</feature>
<feature type="compositionally biased region" description="Basic and acidic residues" evidence="1">
    <location>
        <begin position="15"/>
        <end position="30"/>
    </location>
</feature>
<feature type="compositionally biased region" description="Polar residues" evidence="1">
    <location>
        <begin position="1"/>
        <end position="11"/>
    </location>
</feature>
<dbReference type="AlphaFoldDB" id="A0A8D3E6G4"/>
<protein>
    <submittedName>
        <fullName evidence="2">Uncharacterized protein</fullName>
    </submittedName>
</protein>
<name>A0A8D3E6G4_SCOMX</name>
<proteinExistence type="predicted"/>
<evidence type="ECO:0000313" key="2">
    <source>
        <dbReference type="Ensembl" id="ENSSMAP00000067373.1"/>
    </source>
</evidence>
<dbReference type="Ensembl" id="ENSSMAT00000037638.1">
    <property type="protein sequence ID" value="ENSSMAP00000067373.1"/>
    <property type="gene ID" value="ENSSMAG00000022119.1"/>
</dbReference>
<organism evidence="2 3">
    <name type="scientific">Scophthalmus maximus</name>
    <name type="common">Turbot</name>
    <name type="synonym">Psetta maxima</name>
    <dbReference type="NCBI Taxonomy" id="52904"/>
    <lineage>
        <taxon>Eukaryota</taxon>
        <taxon>Metazoa</taxon>
        <taxon>Chordata</taxon>
        <taxon>Craniata</taxon>
        <taxon>Vertebrata</taxon>
        <taxon>Euteleostomi</taxon>
        <taxon>Actinopterygii</taxon>
        <taxon>Neopterygii</taxon>
        <taxon>Teleostei</taxon>
        <taxon>Neoteleostei</taxon>
        <taxon>Acanthomorphata</taxon>
        <taxon>Carangaria</taxon>
        <taxon>Pleuronectiformes</taxon>
        <taxon>Pleuronectoidei</taxon>
        <taxon>Scophthalmidae</taxon>
        <taxon>Scophthalmus</taxon>
    </lineage>
</organism>
<sequence length="72" mass="8079">MSKSQCSTFGGRSSEPGHLDTGRLLTEPREKHKAPAAHVFVQLLLTSSVKKKRSAERHKHTRLFNFSCEGED</sequence>